<gene>
    <name evidence="1" type="ORF">Goarm_006201</name>
</gene>
<evidence type="ECO:0000313" key="2">
    <source>
        <dbReference type="Proteomes" id="UP000593575"/>
    </source>
</evidence>
<organism evidence="1 2">
    <name type="scientific">Gossypium armourianum</name>
    <dbReference type="NCBI Taxonomy" id="34283"/>
    <lineage>
        <taxon>Eukaryota</taxon>
        <taxon>Viridiplantae</taxon>
        <taxon>Streptophyta</taxon>
        <taxon>Embryophyta</taxon>
        <taxon>Tracheophyta</taxon>
        <taxon>Spermatophyta</taxon>
        <taxon>Magnoliopsida</taxon>
        <taxon>eudicotyledons</taxon>
        <taxon>Gunneridae</taxon>
        <taxon>Pentapetalae</taxon>
        <taxon>rosids</taxon>
        <taxon>malvids</taxon>
        <taxon>Malvales</taxon>
        <taxon>Malvaceae</taxon>
        <taxon>Malvoideae</taxon>
        <taxon>Gossypium</taxon>
    </lineage>
</organism>
<reference evidence="1 2" key="1">
    <citation type="journal article" date="2019" name="Genome Biol. Evol.">
        <title>Insights into the evolution of the New World diploid cottons (Gossypium, subgenus Houzingenia) based on genome sequencing.</title>
        <authorList>
            <person name="Grover C.E."/>
            <person name="Arick M.A. 2nd"/>
            <person name="Thrash A."/>
            <person name="Conover J.L."/>
            <person name="Sanders W.S."/>
            <person name="Peterson D.G."/>
            <person name="Frelichowski J.E."/>
            <person name="Scheffler J.A."/>
            <person name="Scheffler B.E."/>
            <person name="Wendel J.F."/>
        </authorList>
    </citation>
    <scope>NUCLEOTIDE SEQUENCE [LARGE SCALE GENOMIC DNA]</scope>
    <source>
        <strain evidence="1">6</strain>
        <tissue evidence="1">Leaf</tissue>
    </source>
</reference>
<dbReference type="AlphaFoldDB" id="A0A7J9JHA1"/>
<protein>
    <submittedName>
        <fullName evidence="1">Uncharacterized protein</fullName>
    </submittedName>
</protein>
<sequence length="56" mass="6565">MWDFIKEMFSNDGNNSRIFSMFEQLIANKQSEKSLLEFLLPIEELSMNFVNCSPSL</sequence>
<dbReference type="Proteomes" id="UP000593575">
    <property type="component" value="Unassembled WGS sequence"/>
</dbReference>
<comment type="caution">
    <text evidence="1">The sequence shown here is derived from an EMBL/GenBank/DDBJ whole genome shotgun (WGS) entry which is preliminary data.</text>
</comment>
<proteinExistence type="predicted"/>
<name>A0A7J9JHA1_9ROSI</name>
<keyword evidence="2" id="KW-1185">Reference proteome</keyword>
<dbReference type="EMBL" id="JABFAE010000008">
    <property type="protein sequence ID" value="MBA0833779.1"/>
    <property type="molecule type" value="Genomic_DNA"/>
</dbReference>
<evidence type="ECO:0000313" key="1">
    <source>
        <dbReference type="EMBL" id="MBA0833779.1"/>
    </source>
</evidence>
<accession>A0A7J9JHA1</accession>